<proteinExistence type="predicted"/>
<accession>A0A6A6DKW2</accession>
<evidence type="ECO:0000313" key="1">
    <source>
        <dbReference type="EMBL" id="KAF2179593.1"/>
    </source>
</evidence>
<evidence type="ECO:0000313" key="2">
    <source>
        <dbReference type="Proteomes" id="UP000800200"/>
    </source>
</evidence>
<feature type="non-terminal residue" evidence="1">
    <location>
        <position position="132"/>
    </location>
</feature>
<dbReference type="EMBL" id="ML994665">
    <property type="protein sequence ID" value="KAF2179593.1"/>
    <property type="molecule type" value="Genomic_DNA"/>
</dbReference>
<dbReference type="Pfam" id="PF11917">
    <property type="entry name" value="DUF3435"/>
    <property type="match status" value="1"/>
</dbReference>
<dbReference type="AlphaFoldDB" id="A0A6A6DKW2"/>
<organism evidence="1 2">
    <name type="scientific">Zopfia rhizophila CBS 207.26</name>
    <dbReference type="NCBI Taxonomy" id="1314779"/>
    <lineage>
        <taxon>Eukaryota</taxon>
        <taxon>Fungi</taxon>
        <taxon>Dikarya</taxon>
        <taxon>Ascomycota</taxon>
        <taxon>Pezizomycotina</taxon>
        <taxon>Dothideomycetes</taxon>
        <taxon>Dothideomycetes incertae sedis</taxon>
        <taxon>Zopfiaceae</taxon>
        <taxon>Zopfia</taxon>
    </lineage>
</organism>
<dbReference type="OrthoDB" id="4940137at2759"/>
<name>A0A6A6DKW2_9PEZI</name>
<feature type="non-terminal residue" evidence="1">
    <location>
        <position position="1"/>
    </location>
</feature>
<dbReference type="InterPro" id="IPR021842">
    <property type="entry name" value="DUF3435"/>
</dbReference>
<gene>
    <name evidence="1" type="ORF">K469DRAFT_533213</name>
</gene>
<dbReference type="Proteomes" id="UP000800200">
    <property type="component" value="Unassembled WGS sequence"/>
</dbReference>
<protein>
    <submittedName>
        <fullName evidence="1">Uncharacterized protein</fullName>
    </submittedName>
</protein>
<sequence>HARCVHTLEERVLAQARGFPGRFQSYNYQRGNLEILDRKAHHRPNSAVCQRHYANAMRNAMSQDAGLGRSTESPYLDILNHLGIQYDKNAPMGVSDEEMGIIGPDSTILRLEREWSALEAALQAKYGKSTKA</sequence>
<keyword evidence="2" id="KW-1185">Reference proteome</keyword>
<reference evidence="1" key="1">
    <citation type="journal article" date="2020" name="Stud. Mycol.">
        <title>101 Dothideomycetes genomes: a test case for predicting lifestyles and emergence of pathogens.</title>
        <authorList>
            <person name="Haridas S."/>
            <person name="Albert R."/>
            <person name="Binder M."/>
            <person name="Bloem J."/>
            <person name="Labutti K."/>
            <person name="Salamov A."/>
            <person name="Andreopoulos B."/>
            <person name="Baker S."/>
            <person name="Barry K."/>
            <person name="Bills G."/>
            <person name="Bluhm B."/>
            <person name="Cannon C."/>
            <person name="Castanera R."/>
            <person name="Culley D."/>
            <person name="Daum C."/>
            <person name="Ezra D."/>
            <person name="Gonzalez J."/>
            <person name="Henrissat B."/>
            <person name="Kuo A."/>
            <person name="Liang C."/>
            <person name="Lipzen A."/>
            <person name="Lutzoni F."/>
            <person name="Magnuson J."/>
            <person name="Mondo S."/>
            <person name="Nolan M."/>
            <person name="Ohm R."/>
            <person name="Pangilinan J."/>
            <person name="Park H.-J."/>
            <person name="Ramirez L."/>
            <person name="Alfaro M."/>
            <person name="Sun H."/>
            <person name="Tritt A."/>
            <person name="Yoshinaga Y."/>
            <person name="Zwiers L.-H."/>
            <person name="Turgeon B."/>
            <person name="Goodwin S."/>
            <person name="Spatafora J."/>
            <person name="Crous P."/>
            <person name="Grigoriev I."/>
        </authorList>
    </citation>
    <scope>NUCLEOTIDE SEQUENCE</scope>
    <source>
        <strain evidence="1">CBS 207.26</strain>
    </source>
</reference>